<evidence type="ECO:0000313" key="3">
    <source>
        <dbReference type="EMBL" id="MEN3226379.1"/>
    </source>
</evidence>
<feature type="signal peptide" evidence="2">
    <location>
        <begin position="1"/>
        <end position="23"/>
    </location>
</feature>
<keyword evidence="3" id="KW-0418">Kinase</keyword>
<feature type="compositionally biased region" description="Basic residues" evidence="1">
    <location>
        <begin position="90"/>
        <end position="99"/>
    </location>
</feature>
<feature type="chain" id="PRO_5046828136" evidence="2">
    <location>
        <begin position="24"/>
        <end position="125"/>
    </location>
</feature>
<keyword evidence="4" id="KW-1185">Reference proteome</keyword>
<dbReference type="RefSeq" id="WP_017482807.1">
    <property type="nucleotide sequence ID" value="NZ_JACWCW010000106.1"/>
</dbReference>
<keyword evidence="3" id="KW-0723">Serine/threonine-protein kinase</keyword>
<proteinExistence type="predicted"/>
<comment type="caution">
    <text evidence="3">The sequence shown here is derived from an EMBL/GenBank/DDBJ whole genome shotgun (WGS) entry which is preliminary data.</text>
</comment>
<organism evidence="3 4">
    <name type="scientific">Methylorubrum rhodesianum</name>
    <dbReference type="NCBI Taxonomy" id="29427"/>
    <lineage>
        <taxon>Bacteria</taxon>
        <taxon>Pseudomonadati</taxon>
        <taxon>Pseudomonadota</taxon>
        <taxon>Alphaproteobacteria</taxon>
        <taxon>Hyphomicrobiales</taxon>
        <taxon>Methylobacteriaceae</taxon>
        <taxon>Methylorubrum</taxon>
    </lineage>
</organism>
<feature type="compositionally biased region" description="Low complexity" evidence="1">
    <location>
        <begin position="23"/>
        <end position="47"/>
    </location>
</feature>
<evidence type="ECO:0000256" key="2">
    <source>
        <dbReference type="SAM" id="SignalP"/>
    </source>
</evidence>
<feature type="region of interest" description="Disordered" evidence="1">
    <location>
        <begin position="23"/>
        <end position="99"/>
    </location>
</feature>
<evidence type="ECO:0000256" key="1">
    <source>
        <dbReference type="SAM" id="MobiDB-lite"/>
    </source>
</evidence>
<name>A0ABU9Z533_9HYPH</name>
<gene>
    <name evidence="3" type="ORF">PUR21_01605</name>
</gene>
<keyword evidence="2" id="KW-0732">Signal</keyword>
<dbReference type="GO" id="GO:0004674">
    <property type="term" value="F:protein serine/threonine kinase activity"/>
    <property type="evidence" value="ECO:0007669"/>
    <property type="project" value="UniProtKB-KW"/>
</dbReference>
<dbReference type="EMBL" id="JAQYXL010000001">
    <property type="protein sequence ID" value="MEN3226379.1"/>
    <property type="molecule type" value="Genomic_DNA"/>
</dbReference>
<sequence>MRAVTQFSVALAGLLCAVVSAGAAPPGEGAQAPSQVQPQPQGQAQPLPQAPPQSTVQPAQATPAPRSQGPAARAAERRRRISYAACNRESHRRKLSGGARRRFLVRCRLGYERRPASQPAPTRRP</sequence>
<protein>
    <submittedName>
        <fullName evidence="3">Serine/threonine protein kinase</fullName>
    </submittedName>
</protein>
<keyword evidence="3" id="KW-0808">Transferase</keyword>
<accession>A0ABU9Z533</accession>
<dbReference type="Proteomes" id="UP001404845">
    <property type="component" value="Unassembled WGS sequence"/>
</dbReference>
<reference evidence="3 4" key="1">
    <citation type="journal article" date="2023" name="PLoS ONE">
        <title>Complete genome assembly of Hawai'i environmental nontuberculous mycobacteria reveals unexpected co-isolation with methylobacteria.</title>
        <authorList>
            <person name="Hendrix J."/>
            <person name="Epperson L.E."/>
            <person name="Tong E.I."/>
            <person name="Chan Y.L."/>
            <person name="Hasan N.A."/>
            <person name="Dawrs S.N."/>
            <person name="Norton G.J."/>
            <person name="Virdi R."/>
            <person name="Crooks J.L."/>
            <person name="Chan E.D."/>
            <person name="Honda J.R."/>
            <person name="Strong M."/>
        </authorList>
    </citation>
    <scope>NUCLEOTIDE SEQUENCE [LARGE SCALE GENOMIC DNA]</scope>
    <source>
        <strain evidence="3 4">NJH_HI01</strain>
    </source>
</reference>
<evidence type="ECO:0000313" key="4">
    <source>
        <dbReference type="Proteomes" id="UP001404845"/>
    </source>
</evidence>